<evidence type="ECO:0000313" key="2">
    <source>
        <dbReference type="Proteomes" id="UP000244005"/>
    </source>
</evidence>
<dbReference type="Gramene" id="Mp8g15590.1">
    <property type="protein sequence ID" value="Mp8g15590.1.cds"/>
    <property type="gene ID" value="Mp8g15590"/>
</dbReference>
<dbReference type="Proteomes" id="UP000244005">
    <property type="component" value="Unassembled WGS sequence"/>
</dbReference>
<keyword evidence="2" id="KW-1185">Reference proteome</keyword>
<name>A0A2R6WL42_MARPO</name>
<accession>A0A2R6WL42</accession>
<evidence type="ECO:0000313" key="1">
    <source>
        <dbReference type="EMBL" id="PTQ34551.1"/>
    </source>
</evidence>
<proteinExistence type="predicted"/>
<dbReference type="EMBL" id="KZ772751">
    <property type="protein sequence ID" value="PTQ34551.1"/>
    <property type="molecule type" value="Genomic_DNA"/>
</dbReference>
<organism evidence="1 2">
    <name type="scientific">Marchantia polymorpha</name>
    <name type="common">Common liverwort</name>
    <name type="synonym">Marchantia aquatica</name>
    <dbReference type="NCBI Taxonomy" id="3197"/>
    <lineage>
        <taxon>Eukaryota</taxon>
        <taxon>Viridiplantae</taxon>
        <taxon>Streptophyta</taxon>
        <taxon>Embryophyta</taxon>
        <taxon>Marchantiophyta</taxon>
        <taxon>Marchantiopsida</taxon>
        <taxon>Marchantiidae</taxon>
        <taxon>Marchantiales</taxon>
        <taxon>Marchantiaceae</taxon>
        <taxon>Marchantia</taxon>
    </lineage>
</organism>
<dbReference type="AlphaFoldDB" id="A0A2R6WL42"/>
<protein>
    <submittedName>
        <fullName evidence="1">Uncharacterized protein</fullName>
    </submittedName>
</protein>
<reference evidence="2" key="1">
    <citation type="journal article" date="2017" name="Cell">
        <title>Insights into land plant evolution garnered from the Marchantia polymorpha genome.</title>
        <authorList>
            <person name="Bowman J.L."/>
            <person name="Kohchi T."/>
            <person name="Yamato K.T."/>
            <person name="Jenkins J."/>
            <person name="Shu S."/>
            <person name="Ishizaki K."/>
            <person name="Yamaoka S."/>
            <person name="Nishihama R."/>
            <person name="Nakamura Y."/>
            <person name="Berger F."/>
            <person name="Adam C."/>
            <person name="Aki S.S."/>
            <person name="Althoff F."/>
            <person name="Araki T."/>
            <person name="Arteaga-Vazquez M.A."/>
            <person name="Balasubrmanian S."/>
            <person name="Barry K."/>
            <person name="Bauer D."/>
            <person name="Boehm C.R."/>
            <person name="Briginshaw L."/>
            <person name="Caballero-Perez J."/>
            <person name="Catarino B."/>
            <person name="Chen F."/>
            <person name="Chiyoda S."/>
            <person name="Chovatia M."/>
            <person name="Davies K.M."/>
            <person name="Delmans M."/>
            <person name="Demura T."/>
            <person name="Dierschke T."/>
            <person name="Dolan L."/>
            <person name="Dorantes-Acosta A.E."/>
            <person name="Eklund D.M."/>
            <person name="Florent S.N."/>
            <person name="Flores-Sandoval E."/>
            <person name="Fujiyama A."/>
            <person name="Fukuzawa H."/>
            <person name="Galik B."/>
            <person name="Grimanelli D."/>
            <person name="Grimwood J."/>
            <person name="Grossniklaus U."/>
            <person name="Hamada T."/>
            <person name="Haseloff J."/>
            <person name="Hetherington A.J."/>
            <person name="Higo A."/>
            <person name="Hirakawa Y."/>
            <person name="Hundley H.N."/>
            <person name="Ikeda Y."/>
            <person name="Inoue K."/>
            <person name="Inoue S.I."/>
            <person name="Ishida S."/>
            <person name="Jia Q."/>
            <person name="Kakita M."/>
            <person name="Kanazawa T."/>
            <person name="Kawai Y."/>
            <person name="Kawashima T."/>
            <person name="Kennedy M."/>
            <person name="Kinose K."/>
            <person name="Kinoshita T."/>
            <person name="Kohara Y."/>
            <person name="Koide E."/>
            <person name="Komatsu K."/>
            <person name="Kopischke S."/>
            <person name="Kubo M."/>
            <person name="Kyozuka J."/>
            <person name="Lagercrantz U."/>
            <person name="Lin S.S."/>
            <person name="Lindquist E."/>
            <person name="Lipzen A.M."/>
            <person name="Lu C.W."/>
            <person name="De Luna E."/>
            <person name="Martienssen R.A."/>
            <person name="Minamino N."/>
            <person name="Mizutani M."/>
            <person name="Mizutani M."/>
            <person name="Mochizuki N."/>
            <person name="Monte I."/>
            <person name="Mosher R."/>
            <person name="Nagasaki H."/>
            <person name="Nakagami H."/>
            <person name="Naramoto S."/>
            <person name="Nishitani K."/>
            <person name="Ohtani M."/>
            <person name="Okamoto T."/>
            <person name="Okumura M."/>
            <person name="Phillips J."/>
            <person name="Pollak B."/>
            <person name="Reinders A."/>
            <person name="Rovekamp M."/>
            <person name="Sano R."/>
            <person name="Sawa S."/>
            <person name="Schmid M.W."/>
            <person name="Shirakawa M."/>
            <person name="Solano R."/>
            <person name="Spunde A."/>
            <person name="Suetsugu N."/>
            <person name="Sugano S."/>
            <person name="Sugiyama A."/>
            <person name="Sun R."/>
            <person name="Suzuki Y."/>
            <person name="Takenaka M."/>
            <person name="Takezawa D."/>
            <person name="Tomogane H."/>
            <person name="Tsuzuki M."/>
            <person name="Ueda T."/>
            <person name="Umeda M."/>
            <person name="Ward J.M."/>
            <person name="Watanabe Y."/>
            <person name="Yazaki K."/>
            <person name="Yokoyama R."/>
            <person name="Yoshitake Y."/>
            <person name="Yotsui I."/>
            <person name="Zachgo S."/>
            <person name="Schmutz J."/>
        </authorList>
    </citation>
    <scope>NUCLEOTIDE SEQUENCE [LARGE SCALE GENOMIC DNA]</scope>
    <source>
        <strain evidence="2">Tak-1</strain>
    </source>
</reference>
<sequence length="171" mass="19635">MPLHLTVGVSVQYNRQQQQLSFKRRWRTRRIPVCLRTTYRCNLMRFIGLMLVIPFITWKPRLTAASLAGNHQNRAFLTARSSHAHSLTHMSSIRLLTDSQIKKRLLYYGHTHTPFCCFEPHVPNSEPPLVLPQSTGAWLSLTPRWEEAAAELEARLPTSSSSAADDIMRLQ</sequence>
<gene>
    <name evidence="1" type="ORF">MARPO_0079s0054</name>
</gene>